<dbReference type="Pfam" id="PF00015">
    <property type="entry name" value="MCPsignal"/>
    <property type="match status" value="1"/>
</dbReference>
<dbReference type="PROSITE" id="PS50111">
    <property type="entry name" value="CHEMOTAXIS_TRANSDUC_2"/>
    <property type="match status" value="1"/>
</dbReference>
<dbReference type="Pfam" id="PF00672">
    <property type="entry name" value="HAMP"/>
    <property type="match status" value="1"/>
</dbReference>
<dbReference type="Gene3D" id="1.10.287.950">
    <property type="entry name" value="Methyl-accepting chemotaxis protein"/>
    <property type="match status" value="1"/>
</dbReference>
<evidence type="ECO:0000256" key="2">
    <source>
        <dbReference type="ARBA" id="ARBA00029447"/>
    </source>
</evidence>
<dbReference type="PANTHER" id="PTHR32089:SF112">
    <property type="entry name" value="LYSOZYME-LIKE PROTEIN-RELATED"/>
    <property type="match status" value="1"/>
</dbReference>
<comment type="similarity">
    <text evidence="2">Belongs to the methyl-accepting chemotaxis (MCP) protein family.</text>
</comment>
<proteinExistence type="inferred from homology"/>
<sequence length="564" mass="59317">MMRKLNDLKLPLKLVIPIGLLICLSVGLVLTAKSGIEGTLERVAHLTDYTVRRRIAVSNFDRAVKEATIHEKNIIIETDLAEMKTSKALFDASRAEIFRQIDNILAAAETSELHKRYAETRSVVNTYLSVVDKSVERALQGDQKGAIAISISEGRAARRRLEERLASHLSVNAASTETTIRSVKEEGRATMMRLIVVAVVGVGVLASLAGLITVFGIARPIRRAVQATERLAAGDLATPVDDVARRDEVGALNRALAVFKDSALARQRLEAEQTRETRAKMVRAERLDAVTRAFETDATRMTSGLNTAAADMEMTARSMSGIADQTTTQAMAASSTATQTAANVQTVAASTEELSASIAEITAQVAQSISLIEAAVDRVAETDATIHALSETAERVGAVVAMISGIAGQTNLLALNATIEAARAGEAGRGFAVVATEVKELAARTGEATEEVSAQIGAIQNATKAAVAAIRAIGGQIAGLEQVSSSIAAAMEEQEAATREIARNIQEAARGTEHVTGSVAGMRQGAGETGSAATQVLDAARQVARDSEGLGRTVASFLADVKAA</sequence>
<gene>
    <name evidence="8" type="ORF">TK0001_0626</name>
</gene>
<dbReference type="GO" id="GO:0007165">
    <property type="term" value="P:signal transduction"/>
    <property type="evidence" value="ECO:0007669"/>
    <property type="project" value="UniProtKB-KW"/>
</dbReference>
<reference evidence="9" key="1">
    <citation type="submission" date="2017-10" db="EMBL/GenBank/DDBJ databases">
        <authorList>
            <person name="Regsiter A."/>
            <person name="William W."/>
        </authorList>
    </citation>
    <scope>NUCLEOTIDE SEQUENCE [LARGE SCALE GENOMIC DNA]</scope>
</reference>
<keyword evidence="1 3" id="KW-0807">Transducer</keyword>
<evidence type="ECO:0000256" key="4">
    <source>
        <dbReference type="SAM" id="Coils"/>
    </source>
</evidence>
<dbReference type="InterPro" id="IPR004090">
    <property type="entry name" value="Chemotax_Me-accpt_rcpt"/>
</dbReference>
<dbReference type="EMBL" id="LT962688">
    <property type="protein sequence ID" value="SOR27228.1"/>
    <property type="molecule type" value="Genomic_DNA"/>
</dbReference>
<organism evidence="8 9">
    <name type="scientific">Methylorubrum extorquens</name>
    <name type="common">Methylobacterium dichloromethanicum</name>
    <name type="synonym">Methylobacterium extorquens</name>
    <dbReference type="NCBI Taxonomy" id="408"/>
    <lineage>
        <taxon>Bacteria</taxon>
        <taxon>Pseudomonadati</taxon>
        <taxon>Pseudomonadota</taxon>
        <taxon>Alphaproteobacteria</taxon>
        <taxon>Hyphomicrobiales</taxon>
        <taxon>Methylobacteriaceae</taxon>
        <taxon>Methylorubrum</taxon>
    </lineage>
</organism>
<feature type="coiled-coil region" evidence="4">
    <location>
        <begin position="480"/>
        <end position="507"/>
    </location>
</feature>
<dbReference type="InterPro" id="IPR003660">
    <property type="entry name" value="HAMP_dom"/>
</dbReference>
<keyword evidence="8" id="KW-0808">Transferase</keyword>
<feature type="transmembrane region" description="Helical" evidence="5">
    <location>
        <begin position="12"/>
        <end position="32"/>
    </location>
</feature>
<accession>A0A2N9AIN1</accession>
<dbReference type="GO" id="GO:0006935">
    <property type="term" value="P:chemotaxis"/>
    <property type="evidence" value="ECO:0007669"/>
    <property type="project" value="InterPro"/>
</dbReference>
<dbReference type="PANTHER" id="PTHR32089">
    <property type="entry name" value="METHYL-ACCEPTING CHEMOTAXIS PROTEIN MCPB"/>
    <property type="match status" value="1"/>
</dbReference>
<dbReference type="GO" id="GO:0016301">
    <property type="term" value="F:kinase activity"/>
    <property type="evidence" value="ECO:0007669"/>
    <property type="project" value="UniProtKB-KW"/>
</dbReference>
<dbReference type="SUPFAM" id="SSF58104">
    <property type="entry name" value="Methyl-accepting chemotaxis protein (MCP) signaling domain"/>
    <property type="match status" value="1"/>
</dbReference>
<keyword evidence="8" id="KW-0418">Kinase</keyword>
<dbReference type="PROSITE" id="PS50885">
    <property type="entry name" value="HAMP"/>
    <property type="match status" value="1"/>
</dbReference>
<dbReference type="GO" id="GO:0004888">
    <property type="term" value="F:transmembrane signaling receptor activity"/>
    <property type="evidence" value="ECO:0007669"/>
    <property type="project" value="InterPro"/>
</dbReference>
<feature type="transmembrane region" description="Helical" evidence="5">
    <location>
        <begin position="194"/>
        <end position="218"/>
    </location>
</feature>
<feature type="domain" description="Methyl-accepting transducer" evidence="6">
    <location>
        <begin position="308"/>
        <end position="544"/>
    </location>
</feature>
<dbReference type="Proteomes" id="UP000233769">
    <property type="component" value="Chromosome tk0001"/>
</dbReference>
<feature type="domain" description="HAMP" evidence="7">
    <location>
        <begin position="215"/>
        <end position="268"/>
    </location>
</feature>
<keyword evidence="5" id="KW-0812">Transmembrane</keyword>
<evidence type="ECO:0000256" key="3">
    <source>
        <dbReference type="PROSITE-ProRule" id="PRU00284"/>
    </source>
</evidence>
<evidence type="ECO:0000256" key="1">
    <source>
        <dbReference type="ARBA" id="ARBA00023224"/>
    </source>
</evidence>
<evidence type="ECO:0000313" key="8">
    <source>
        <dbReference type="EMBL" id="SOR27228.1"/>
    </source>
</evidence>
<protein>
    <submittedName>
        <fullName evidence="8">Putative methyl-accepting chemotaxis sensory transducer histidine kinase HAMP domain</fullName>
    </submittedName>
</protein>
<name>A0A2N9AIN1_METEX</name>
<dbReference type="GO" id="GO:0016020">
    <property type="term" value="C:membrane"/>
    <property type="evidence" value="ECO:0007669"/>
    <property type="project" value="InterPro"/>
</dbReference>
<evidence type="ECO:0000256" key="5">
    <source>
        <dbReference type="SAM" id="Phobius"/>
    </source>
</evidence>
<evidence type="ECO:0000259" key="7">
    <source>
        <dbReference type="PROSITE" id="PS50885"/>
    </source>
</evidence>
<keyword evidence="5" id="KW-1133">Transmembrane helix</keyword>
<dbReference type="InterPro" id="IPR004089">
    <property type="entry name" value="MCPsignal_dom"/>
</dbReference>
<evidence type="ECO:0000313" key="9">
    <source>
        <dbReference type="Proteomes" id="UP000233769"/>
    </source>
</evidence>
<dbReference type="PRINTS" id="PR00260">
    <property type="entry name" value="CHEMTRNSDUCR"/>
</dbReference>
<dbReference type="AlphaFoldDB" id="A0A2N9AIN1"/>
<dbReference type="SMART" id="SM00304">
    <property type="entry name" value="HAMP"/>
    <property type="match status" value="1"/>
</dbReference>
<keyword evidence="5" id="KW-0472">Membrane</keyword>
<dbReference type="SMART" id="SM00283">
    <property type="entry name" value="MA"/>
    <property type="match status" value="1"/>
</dbReference>
<evidence type="ECO:0000259" key="6">
    <source>
        <dbReference type="PROSITE" id="PS50111"/>
    </source>
</evidence>
<keyword evidence="4" id="KW-0175">Coiled coil</keyword>
<dbReference type="CDD" id="cd06225">
    <property type="entry name" value="HAMP"/>
    <property type="match status" value="1"/>
</dbReference>
<dbReference type="Gene3D" id="6.10.340.10">
    <property type="match status" value="1"/>
</dbReference>